<keyword evidence="4 6" id="KW-1133">Transmembrane helix</keyword>
<keyword evidence="5 6" id="KW-0472">Membrane</keyword>
<name>A0A804PU53_MAIZE</name>
<gene>
    <name evidence="7" type="primary">LOC100278502</name>
</gene>
<dbReference type="Pfam" id="PF01554">
    <property type="entry name" value="MatE"/>
    <property type="match status" value="3"/>
</dbReference>
<evidence type="ECO:0000256" key="1">
    <source>
        <dbReference type="ARBA" id="ARBA00004141"/>
    </source>
</evidence>
<dbReference type="Proteomes" id="UP000007305">
    <property type="component" value="Chromosome 6"/>
</dbReference>
<reference evidence="7" key="2">
    <citation type="submission" date="2019-07" db="EMBL/GenBank/DDBJ databases">
        <authorList>
            <person name="Seetharam A."/>
            <person name="Woodhouse M."/>
            <person name="Cannon E."/>
        </authorList>
    </citation>
    <scope>NUCLEOTIDE SEQUENCE [LARGE SCALE GENOMIC DNA]</scope>
    <source>
        <strain evidence="7">cv. B73</strain>
    </source>
</reference>
<feature type="transmembrane region" description="Helical" evidence="6">
    <location>
        <begin position="435"/>
        <end position="455"/>
    </location>
</feature>
<evidence type="ECO:0000313" key="7">
    <source>
        <dbReference type="EnsemblPlants" id="Zm00001eb272720_P002"/>
    </source>
</evidence>
<dbReference type="CDD" id="cd13132">
    <property type="entry name" value="MATE_eukaryotic"/>
    <property type="match status" value="1"/>
</dbReference>
<proteinExistence type="inferred from homology"/>
<dbReference type="InterPro" id="IPR045069">
    <property type="entry name" value="MATE_euk"/>
</dbReference>
<dbReference type="AlphaFoldDB" id="A0A804PU53"/>
<comment type="subcellular location">
    <subcellularLocation>
        <location evidence="1">Membrane</location>
        <topology evidence="1">Multi-pass membrane protein</topology>
    </subcellularLocation>
</comment>
<sequence length="480" mass="52061">MGGASVDVDGAAEASSPLLLPRSAPRPAVSAEVTRQVGLAAPLVACSLLQYCLQVVSVMFAGHLGELSLSGASVAASFANVTGFSVLLGMGSALDTFCGQSYGARQYDMLGTHTQRAIIVLMFTGLPLAFVLAFTGQILIALGQNPEISFEAGLYAQWLIPGLFAYGLLQCLTRFLQAQNIVHILVACSGLTLLLHVMLCWLLVQSFGLGHKGAALATSVSYWFNVALLAVYVKFSEAGRRSWHGWSGEALKLKDAKVYLKLAIPSTFMTCLEYWAFEMVVLLAGFLPDPKLETSILSVSLNTMWMVYTIPSGLSSAISIRVSNELVLVRDVWGYLYSNEEEVVKHVSIMMPILATSDFMDGIQCTLSGAARGCGWQKVCSVINLFAYYAIGLPSAVTFAFVLKIGGKVGWIMFYFYVIMIRYILICVPLMCQGLWLGIICAMAVQIFALVVMMLQTNWNEEAEKARARVQCSDGSITLI</sequence>
<dbReference type="GO" id="GO:0042910">
    <property type="term" value="F:xenobiotic transmembrane transporter activity"/>
    <property type="evidence" value="ECO:0007669"/>
    <property type="project" value="InterPro"/>
</dbReference>
<keyword evidence="8" id="KW-1185">Reference proteome</keyword>
<reference evidence="7" key="3">
    <citation type="submission" date="2021-05" db="UniProtKB">
        <authorList>
            <consortium name="EnsemblPlants"/>
        </authorList>
    </citation>
    <scope>IDENTIFICATION</scope>
    <source>
        <strain evidence="7">cv. B73</strain>
    </source>
</reference>
<dbReference type="NCBIfam" id="TIGR00797">
    <property type="entry name" value="matE"/>
    <property type="match status" value="1"/>
</dbReference>
<evidence type="ECO:0000256" key="6">
    <source>
        <dbReference type="RuleBase" id="RU004914"/>
    </source>
</evidence>
<feature type="transmembrane region" description="Helical" evidence="6">
    <location>
        <begin position="382"/>
        <end position="403"/>
    </location>
</feature>
<reference evidence="8" key="1">
    <citation type="journal article" date="2009" name="Science">
        <title>The B73 maize genome: complexity, diversity, and dynamics.</title>
        <authorList>
            <person name="Schnable P.S."/>
            <person name="Ware D."/>
            <person name="Fulton R.S."/>
            <person name="Stein J.C."/>
            <person name="Wei F."/>
            <person name="Pasternak S."/>
            <person name="Liang C."/>
            <person name="Zhang J."/>
            <person name="Fulton L."/>
            <person name="Graves T.A."/>
            <person name="Minx P."/>
            <person name="Reily A.D."/>
            <person name="Courtney L."/>
            <person name="Kruchowski S.S."/>
            <person name="Tomlinson C."/>
            <person name="Strong C."/>
            <person name="Delehaunty K."/>
            <person name="Fronick C."/>
            <person name="Courtney B."/>
            <person name="Rock S.M."/>
            <person name="Belter E."/>
            <person name="Du F."/>
            <person name="Kim K."/>
            <person name="Abbott R.M."/>
            <person name="Cotton M."/>
            <person name="Levy A."/>
            <person name="Marchetto P."/>
            <person name="Ochoa K."/>
            <person name="Jackson S.M."/>
            <person name="Gillam B."/>
            <person name="Chen W."/>
            <person name="Yan L."/>
            <person name="Higginbotham J."/>
            <person name="Cardenas M."/>
            <person name="Waligorski J."/>
            <person name="Applebaum E."/>
            <person name="Phelps L."/>
            <person name="Falcone J."/>
            <person name="Kanchi K."/>
            <person name="Thane T."/>
            <person name="Scimone A."/>
            <person name="Thane N."/>
            <person name="Henke J."/>
            <person name="Wang T."/>
            <person name="Ruppert J."/>
            <person name="Shah N."/>
            <person name="Rotter K."/>
            <person name="Hodges J."/>
            <person name="Ingenthron E."/>
            <person name="Cordes M."/>
            <person name="Kohlberg S."/>
            <person name="Sgro J."/>
            <person name="Delgado B."/>
            <person name="Mead K."/>
            <person name="Chinwalla A."/>
            <person name="Leonard S."/>
            <person name="Crouse K."/>
            <person name="Collura K."/>
            <person name="Kudrna D."/>
            <person name="Currie J."/>
            <person name="He R."/>
            <person name="Angelova A."/>
            <person name="Rajasekar S."/>
            <person name="Mueller T."/>
            <person name="Lomeli R."/>
            <person name="Scara G."/>
            <person name="Ko A."/>
            <person name="Delaney K."/>
            <person name="Wissotski M."/>
            <person name="Lopez G."/>
            <person name="Campos D."/>
            <person name="Braidotti M."/>
            <person name="Ashley E."/>
            <person name="Golser W."/>
            <person name="Kim H."/>
            <person name="Lee S."/>
            <person name="Lin J."/>
            <person name="Dujmic Z."/>
            <person name="Kim W."/>
            <person name="Talag J."/>
            <person name="Zuccolo A."/>
            <person name="Fan C."/>
            <person name="Sebastian A."/>
            <person name="Kramer M."/>
            <person name="Spiegel L."/>
            <person name="Nascimento L."/>
            <person name="Zutavern T."/>
            <person name="Miller B."/>
            <person name="Ambroise C."/>
            <person name="Muller S."/>
            <person name="Spooner W."/>
            <person name="Narechania A."/>
            <person name="Ren L."/>
            <person name="Wei S."/>
            <person name="Kumari S."/>
            <person name="Faga B."/>
            <person name="Levy M.J."/>
            <person name="McMahan L."/>
            <person name="Van Buren P."/>
            <person name="Vaughn M.W."/>
            <person name="Ying K."/>
            <person name="Yeh C.-T."/>
            <person name="Emrich S.J."/>
            <person name="Jia Y."/>
            <person name="Kalyanaraman A."/>
            <person name="Hsia A.-P."/>
            <person name="Barbazuk W.B."/>
            <person name="Baucom R.S."/>
            <person name="Brutnell T.P."/>
            <person name="Carpita N.C."/>
            <person name="Chaparro C."/>
            <person name="Chia J.-M."/>
            <person name="Deragon J.-M."/>
            <person name="Estill J.C."/>
            <person name="Fu Y."/>
            <person name="Jeddeloh J.A."/>
            <person name="Han Y."/>
            <person name="Lee H."/>
            <person name="Li P."/>
            <person name="Lisch D.R."/>
            <person name="Liu S."/>
            <person name="Liu Z."/>
            <person name="Nagel D.H."/>
            <person name="McCann M.C."/>
            <person name="SanMiguel P."/>
            <person name="Myers A.M."/>
            <person name="Nettleton D."/>
            <person name="Nguyen J."/>
            <person name="Penning B.W."/>
            <person name="Ponnala L."/>
            <person name="Schneider K.L."/>
            <person name="Schwartz D.C."/>
            <person name="Sharma A."/>
            <person name="Soderlund C."/>
            <person name="Springer N.M."/>
            <person name="Sun Q."/>
            <person name="Wang H."/>
            <person name="Waterman M."/>
            <person name="Westerman R."/>
            <person name="Wolfgruber T.K."/>
            <person name="Yang L."/>
            <person name="Yu Y."/>
            <person name="Zhang L."/>
            <person name="Zhou S."/>
            <person name="Zhu Q."/>
            <person name="Bennetzen J.L."/>
            <person name="Dawe R.K."/>
            <person name="Jiang J."/>
            <person name="Jiang N."/>
            <person name="Presting G.G."/>
            <person name="Wessler S.R."/>
            <person name="Aluru S."/>
            <person name="Martienssen R.A."/>
            <person name="Clifton S.W."/>
            <person name="McCombie W.R."/>
            <person name="Wing R.A."/>
            <person name="Wilson R.K."/>
        </authorList>
    </citation>
    <scope>NUCLEOTIDE SEQUENCE [LARGE SCALE GENOMIC DNA]</scope>
    <source>
        <strain evidence="8">cv. B73</strain>
    </source>
</reference>
<organism evidence="7 8">
    <name type="scientific">Zea mays</name>
    <name type="common">Maize</name>
    <dbReference type="NCBI Taxonomy" id="4577"/>
    <lineage>
        <taxon>Eukaryota</taxon>
        <taxon>Viridiplantae</taxon>
        <taxon>Streptophyta</taxon>
        <taxon>Embryophyta</taxon>
        <taxon>Tracheophyta</taxon>
        <taxon>Spermatophyta</taxon>
        <taxon>Magnoliopsida</taxon>
        <taxon>Liliopsida</taxon>
        <taxon>Poales</taxon>
        <taxon>Poaceae</taxon>
        <taxon>PACMAD clade</taxon>
        <taxon>Panicoideae</taxon>
        <taxon>Andropogonodae</taxon>
        <taxon>Andropogoneae</taxon>
        <taxon>Tripsacinae</taxon>
        <taxon>Zea</taxon>
    </lineage>
</organism>
<feature type="transmembrane region" description="Helical" evidence="6">
    <location>
        <begin position="409"/>
        <end position="428"/>
    </location>
</feature>
<dbReference type="GO" id="GO:0015297">
    <property type="term" value="F:antiporter activity"/>
    <property type="evidence" value="ECO:0007669"/>
    <property type="project" value="InterPro"/>
</dbReference>
<feature type="transmembrane region" description="Helical" evidence="6">
    <location>
        <begin position="216"/>
        <end position="235"/>
    </location>
</feature>
<feature type="transmembrane region" description="Helical" evidence="6">
    <location>
        <begin position="181"/>
        <end position="204"/>
    </location>
</feature>
<feature type="transmembrane region" description="Helical" evidence="6">
    <location>
        <begin position="39"/>
        <end position="62"/>
    </location>
</feature>
<dbReference type="GO" id="GO:0016020">
    <property type="term" value="C:membrane"/>
    <property type="evidence" value="ECO:0007669"/>
    <property type="project" value="UniProtKB-SubCell"/>
</dbReference>
<dbReference type="EnsemblPlants" id="Zm00001eb272720_T002">
    <property type="protein sequence ID" value="Zm00001eb272720_P002"/>
    <property type="gene ID" value="Zm00001eb272720"/>
</dbReference>
<comment type="similarity">
    <text evidence="2 6">Belongs to the multi antimicrobial extrusion (MATE) (TC 2.A.66.1) family.</text>
</comment>
<comment type="caution">
    <text evidence="6">Lacks conserved residue(s) required for the propagation of feature annotation.</text>
</comment>
<evidence type="ECO:0000256" key="4">
    <source>
        <dbReference type="ARBA" id="ARBA00022989"/>
    </source>
</evidence>
<feature type="transmembrane region" description="Helical" evidence="6">
    <location>
        <begin position="118"/>
        <end position="140"/>
    </location>
</feature>
<keyword evidence="3 6" id="KW-0812">Transmembrane</keyword>
<dbReference type="GO" id="GO:1990961">
    <property type="term" value="P:xenobiotic detoxification by transmembrane export across the plasma membrane"/>
    <property type="evidence" value="ECO:0007669"/>
    <property type="project" value="InterPro"/>
</dbReference>
<protein>
    <recommendedName>
        <fullName evidence="6">Protein DETOXIFICATION</fullName>
    </recommendedName>
    <alternativeName>
        <fullName evidence="6">Multidrug and toxic compound extrusion protein</fullName>
    </alternativeName>
</protein>
<dbReference type="PANTHER" id="PTHR11206">
    <property type="entry name" value="MULTIDRUG RESISTANCE PROTEIN"/>
    <property type="match status" value="1"/>
</dbReference>
<evidence type="ECO:0000256" key="2">
    <source>
        <dbReference type="ARBA" id="ARBA00010199"/>
    </source>
</evidence>
<dbReference type="Gramene" id="Zm00001eb272720_T002">
    <property type="protein sequence ID" value="Zm00001eb272720_P002"/>
    <property type="gene ID" value="Zm00001eb272720"/>
</dbReference>
<evidence type="ECO:0000256" key="3">
    <source>
        <dbReference type="ARBA" id="ARBA00022692"/>
    </source>
</evidence>
<evidence type="ECO:0000256" key="5">
    <source>
        <dbReference type="ARBA" id="ARBA00023136"/>
    </source>
</evidence>
<feature type="transmembrane region" description="Helical" evidence="6">
    <location>
        <begin position="152"/>
        <end position="169"/>
    </location>
</feature>
<accession>A0A804PU53</accession>
<feature type="transmembrane region" description="Helical" evidence="6">
    <location>
        <begin position="74"/>
        <end position="97"/>
    </location>
</feature>
<evidence type="ECO:0000313" key="8">
    <source>
        <dbReference type="Proteomes" id="UP000007305"/>
    </source>
</evidence>
<dbReference type="InterPro" id="IPR002528">
    <property type="entry name" value="MATE_fam"/>
</dbReference>